<accession>A0A8S5QLL3</accession>
<name>A0A8S5QLL3_9CAUD</name>
<dbReference type="EMBL" id="BK015688">
    <property type="protein sequence ID" value="DAE19882.1"/>
    <property type="molecule type" value="Genomic_DNA"/>
</dbReference>
<organism evidence="2">
    <name type="scientific">Siphoviridae sp. ctVCm11</name>
    <dbReference type="NCBI Taxonomy" id="2826358"/>
    <lineage>
        <taxon>Viruses</taxon>
        <taxon>Duplodnaviria</taxon>
        <taxon>Heunggongvirae</taxon>
        <taxon>Uroviricota</taxon>
        <taxon>Caudoviricetes</taxon>
    </lineage>
</organism>
<sequence>MADEGGVWRTIGGRRVFIKDGQSLTDAMRESGKFGNPKKKSTEASKKQTVNTEASAEYGVEHRVWGKATGTSYEALKDDQYKLTGEKTGETLQIPKNESGEFEVYKAPKVSGFLNGKYVGDENVNAILSDGRIVLRDHDFNNDTYYKISGIIEAETLRLAGYQKDGQFYRGTDNPKEIEYLKNGTMRVSTNHMTGEKEDGVSVWESPKYPFKYQYRVTGKVSGVGSDGEPLLDPASIKLVSAKSYSVKDYNAAMEKGKPLFCKAYGWTEEQYDAAKKGSIKNRKRL</sequence>
<proteinExistence type="predicted"/>
<feature type="region of interest" description="Disordered" evidence="1">
    <location>
        <begin position="27"/>
        <end position="55"/>
    </location>
</feature>
<protein>
    <submittedName>
        <fullName evidence="2">Uncharacterized protein</fullName>
    </submittedName>
</protein>
<evidence type="ECO:0000313" key="2">
    <source>
        <dbReference type="EMBL" id="DAE19882.1"/>
    </source>
</evidence>
<reference evidence="2" key="1">
    <citation type="journal article" date="2021" name="Proc. Natl. Acad. Sci. U.S.A.">
        <title>A Catalog of Tens of Thousands of Viruses from Human Metagenomes Reveals Hidden Associations with Chronic Diseases.</title>
        <authorList>
            <person name="Tisza M.J."/>
            <person name="Buck C.B."/>
        </authorList>
    </citation>
    <scope>NUCLEOTIDE SEQUENCE</scope>
    <source>
        <strain evidence="2">CtVCm11</strain>
    </source>
</reference>
<evidence type="ECO:0000256" key="1">
    <source>
        <dbReference type="SAM" id="MobiDB-lite"/>
    </source>
</evidence>